<dbReference type="EMBL" id="KI630752">
    <property type="protein sequence ID" value="EYU33692.1"/>
    <property type="molecule type" value="Genomic_DNA"/>
</dbReference>
<sequence>MEKPQSRAREQRRQIRWIEFFSLTSRQSLLRQNSLFFEAPFMGVPNSDETTAFFLEQDDTVDEIESDVASPTVNEIRDRSVSRSPSLNDGTYITI</sequence>
<accession>A0A022QYL2</accession>
<evidence type="ECO:0000256" key="1">
    <source>
        <dbReference type="SAM" id="MobiDB-lite"/>
    </source>
</evidence>
<keyword evidence="3" id="KW-1185">Reference proteome</keyword>
<protein>
    <submittedName>
        <fullName evidence="2">Uncharacterized protein</fullName>
    </submittedName>
</protein>
<proteinExistence type="predicted"/>
<dbReference type="AlphaFoldDB" id="A0A022QYL2"/>
<name>A0A022QYL2_ERYGU</name>
<feature type="compositionally biased region" description="Polar residues" evidence="1">
    <location>
        <begin position="82"/>
        <end position="95"/>
    </location>
</feature>
<reference evidence="2 3" key="1">
    <citation type="journal article" date="2013" name="Proc. Natl. Acad. Sci. U.S.A.">
        <title>Fine-scale variation in meiotic recombination in Mimulus inferred from population shotgun sequencing.</title>
        <authorList>
            <person name="Hellsten U."/>
            <person name="Wright K.M."/>
            <person name="Jenkins J."/>
            <person name="Shu S."/>
            <person name="Yuan Y."/>
            <person name="Wessler S.R."/>
            <person name="Schmutz J."/>
            <person name="Willis J.H."/>
            <person name="Rokhsar D.S."/>
        </authorList>
    </citation>
    <scope>NUCLEOTIDE SEQUENCE [LARGE SCALE GENOMIC DNA]</scope>
    <source>
        <strain evidence="3">cv. DUN x IM62</strain>
    </source>
</reference>
<feature type="region of interest" description="Disordered" evidence="1">
    <location>
        <begin position="75"/>
        <end position="95"/>
    </location>
</feature>
<evidence type="ECO:0000313" key="3">
    <source>
        <dbReference type="Proteomes" id="UP000030748"/>
    </source>
</evidence>
<organism evidence="2 3">
    <name type="scientific">Erythranthe guttata</name>
    <name type="common">Yellow monkey flower</name>
    <name type="synonym">Mimulus guttatus</name>
    <dbReference type="NCBI Taxonomy" id="4155"/>
    <lineage>
        <taxon>Eukaryota</taxon>
        <taxon>Viridiplantae</taxon>
        <taxon>Streptophyta</taxon>
        <taxon>Embryophyta</taxon>
        <taxon>Tracheophyta</taxon>
        <taxon>Spermatophyta</taxon>
        <taxon>Magnoliopsida</taxon>
        <taxon>eudicotyledons</taxon>
        <taxon>Gunneridae</taxon>
        <taxon>Pentapetalae</taxon>
        <taxon>asterids</taxon>
        <taxon>lamiids</taxon>
        <taxon>Lamiales</taxon>
        <taxon>Phrymaceae</taxon>
        <taxon>Erythranthe</taxon>
    </lineage>
</organism>
<dbReference type="Proteomes" id="UP000030748">
    <property type="component" value="Unassembled WGS sequence"/>
</dbReference>
<evidence type="ECO:0000313" key="2">
    <source>
        <dbReference type="EMBL" id="EYU33692.1"/>
    </source>
</evidence>
<gene>
    <name evidence="2" type="ORF">MIMGU_mgv1a017056mg</name>
</gene>